<organism evidence="9 10">
    <name type="scientific">Streptomyces polygonati</name>
    <dbReference type="NCBI Taxonomy" id="1617087"/>
    <lineage>
        <taxon>Bacteria</taxon>
        <taxon>Bacillati</taxon>
        <taxon>Actinomycetota</taxon>
        <taxon>Actinomycetes</taxon>
        <taxon>Kitasatosporales</taxon>
        <taxon>Streptomycetaceae</taxon>
        <taxon>Streptomyces</taxon>
    </lineage>
</organism>
<keyword evidence="10" id="KW-1185">Reference proteome</keyword>
<dbReference type="InterPro" id="IPR044049">
    <property type="entry name" value="EccD_transm"/>
</dbReference>
<feature type="transmembrane region" description="Helical" evidence="7">
    <location>
        <begin position="438"/>
        <end position="461"/>
    </location>
</feature>
<evidence type="ECO:0000256" key="7">
    <source>
        <dbReference type="SAM" id="Phobius"/>
    </source>
</evidence>
<evidence type="ECO:0000256" key="3">
    <source>
        <dbReference type="ARBA" id="ARBA00022475"/>
    </source>
</evidence>
<proteinExistence type="inferred from homology"/>
<sequence>MADSSVAGLCRLTVRAPARSIDLAAPADVPVSDLLPTLLRYAGQETEESGLEHGGWVLQRLGGAPLDDEGTLASLDLRDGEVLYLRPHRDALPEVRMDDLVDGIANITRERLHGWSPEAGRRLLRGLAAATVITALVLLAWPGADPERRAAVAAVAGLLLLAGAASASRAAGDAGAAATLGVLTVPALALTGWLLPGGDLGGPQANHVLGARLLAAGAAGAGAAVLALAVAAVAVPMFLSAAVVALAAALAGTLMVAADVSADSAACVVAAAVVVLGGFVPMLAFWFAGLRMPPLPTGPHQLQEGIEPYEGREIEVRAELAGHWMTALYGAIGAICAGCLLPLAIRPSLPELLTALALSALLLLHGRGMVHVWQRLALVVPGAIGAVALCLAAGARTGGGDRQLLVALLLALAAALIIASWTVPGRRMVPYWGRAAEMIQYLLAAALLPLTLWLLGALAALRAING</sequence>
<keyword evidence="5 7" id="KW-1133">Transmembrane helix</keyword>
<dbReference type="RefSeq" id="WP_386432395.1">
    <property type="nucleotide sequence ID" value="NZ_JBHSBB010000014.1"/>
</dbReference>
<feature type="transmembrane region" description="Helical" evidence="7">
    <location>
        <begin position="123"/>
        <end position="143"/>
    </location>
</feature>
<dbReference type="Gene3D" id="3.10.20.90">
    <property type="entry name" value="Phosphatidylinositol 3-kinase Catalytic Subunit, Chain A, domain 1"/>
    <property type="match status" value="1"/>
</dbReference>
<dbReference type="Proteomes" id="UP001595765">
    <property type="component" value="Unassembled WGS sequence"/>
</dbReference>
<keyword evidence="6 7" id="KW-0472">Membrane</keyword>
<dbReference type="EMBL" id="JBHSBB010000014">
    <property type="protein sequence ID" value="MFC4034380.1"/>
    <property type="molecule type" value="Genomic_DNA"/>
</dbReference>
<evidence type="ECO:0000313" key="9">
    <source>
        <dbReference type="EMBL" id="MFC4034380.1"/>
    </source>
</evidence>
<gene>
    <name evidence="9" type="primary">eccD</name>
    <name evidence="9" type="ORF">ACFO3J_23295</name>
</gene>
<feature type="domain" description="EccD-like transmembrane" evidence="8">
    <location>
        <begin position="121"/>
        <end position="463"/>
    </location>
</feature>
<feature type="transmembrane region" description="Helical" evidence="7">
    <location>
        <begin position="150"/>
        <end position="168"/>
    </location>
</feature>
<comment type="subcellular location">
    <subcellularLocation>
        <location evidence="1">Cell membrane</location>
        <topology evidence="1">Multi-pass membrane protein</topology>
    </subcellularLocation>
</comment>
<evidence type="ECO:0000256" key="2">
    <source>
        <dbReference type="ARBA" id="ARBA00006162"/>
    </source>
</evidence>
<feature type="transmembrane region" description="Helical" evidence="7">
    <location>
        <begin position="376"/>
        <end position="395"/>
    </location>
</feature>
<feature type="transmembrane region" description="Helical" evidence="7">
    <location>
        <begin position="265"/>
        <end position="288"/>
    </location>
</feature>
<feature type="transmembrane region" description="Helical" evidence="7">
    <location>
        <begin position="174"/>
        <end position="196"/>
    </location>
</feature>
<keyword evidence="4 7" id="KW-0812">Transmembrane</keyword>
<feature type="transmembrane region" description="Helical" evidence="7">
    <location>
        <begin position="404"/>
        <end position="423"/>
    </location>
</feature>
<dbReference type="NCBIfam" id="TIGR03920">
    <property type="entry name" value="T7SS_EccD"/>
    <property type="match status" value="1"/>
</dbReference>
<keyword evidence="3" id="KW-1003">Cell membrane</keyword>
<dbReference type="InterPro" id="IPR006707">
    <property type="entry name" value="T7SS_EccD"/>
</dbReference>
<feature type="transmembrane region" description="Helical" evidence="7">
    <location>
        <begin position="237"/>
        <end position="258"/>
    </location>
</feature>
<dbReference type="InterPro" id="IPR024962">
    <property type="entry name" value="YukD-like"/>
</dbReference>
<name>A0ABV8HQV2_9ACTN</name>
<dbReference type="Pfam" id="PF19053">
    <property type="entry name" value="EccD"/>
    <property type="match status" value="1"/>
</dbReference>
<dbReference type="Pfam" id="PF08817">
    <property type="entry name" value="YukD"/>
    <property type="match status" value="1"/>
</dbReference>
<evidence type="ECO:0000256" key="5">
    <source>
        <dbReference type="ARBA" id="ARBA00022989"/>
    </source>
</evidence>
<evidence type="ECO:0000256" key="6">
    <source>
        <dbReference type="ARBA" id="ARBA00023136"/>
    </source>
</evidence>
<feature type="transmembrane region" description="Helical" evidence="7">
    <location>
        <begin position="327"/>
        <end position="345"/>
    </location>
</feature>
<comment type="similarity">
    <text evidence="2">Belongs to the EccD/Snm4 family.</text>
</comment>
<dbReference type="PIRSF" id="PIRSF017804">
    <property type="entry name" value="Secretion_EccD1"/>
    <property type="match status" value="1"/>
</dbReference>
<reference evidence="10" key="1">
    <citation type="journal article" date="2019" name="Int. J. Syst. Evol. Microbiol.">
        <title>The Global Catalogue of Microorganisms (GCM) 10K type strain sequencing project: providing services to taxonomists for standard genome sequencing and annotation.</title>
        <authorList>
            <consortium name="The Broad Institute Genomics Platform"/>
            <consortium name="The Broad Institute Genome Sequencing Center for Infectious Disease"/>
            <person name="Wu L."/>
            <person name="Ma J."/>
        </authorList>
    </citation>
    <scope>NUCLEOTIDE SEQUENCE [LARGE SCALE GENOMIC DNA]</scope>
    <source>
        <strain evidence="10">CGMCC 4.7237</strain>
    </source>
</reference>
<evidence type="ECO:0000259" key="8">
    <source>
        <dbReference type="Pfam" id="PF19053"/>
    </source>
</evidence>
<protein>
    <submittedName>
        <fullName evidence="9">Type VII secretion integral membrane protein EccD</fullName>
    </submittedName>
</protein>
<feature type="transmembrane region" description="Helical" evidence="7">
    <location>
        <begin position="208"/>
        <end position="231"/>
    </location>
</feature>
<comment type="caution">
    <text evidence="9">The sequence shown here is derived from an EMBL/GenBank/DDBJ whole genome shotgun (WGS) entry which is preliminary data.</text>
</comment>
<accession>A0ABV8HQV2</accession>
<evidence type="ECO:0000313" key="10">
    <source>
        <dbReference type="Proteomes" id="UP001595765"/>
    </source>
</evidence>
<evidence type="ECO:0000256" key="4">
    <source>
        <dbReference type="ARBA" id="ARBA00022692"/>
    </source>
</evidence>
<evidence type="ECO:0000256" key="1">
    <source>
        <dbReference type="ARBA" id="ARBA00004651"/>
    </source>
</evidence>